<dbReference type="Proteomes" id="UP000261080">
    <property type="component" value="Unassembled WGS sequence"/>
</dbReference>
<organism evidence="2 3">
    <name type="scientific">Sellimonas intestinalis</name>
    <dbReference type="NCBI Taxonomy" id="1653434"/>
    <lineage>
        <taxon>Bacteria</taxon>
        <taxon>Bacillati</taxon>
        <taxon>Bacillota</taxon>
        <taxon>Clostridia</taxon>
        <taxon>Lachnospirales</taxon>
        <taxon>Lachnospiraceae</taxon>
        <taxon>Sellimonas</taxon>
    </lineage>
</organism>
<evidence type="ECO:0000313" key="3">
    <source>
        <dbReference type="Proteomes" id="UP000261080"/>
    </source>
</evidence>
<name>A0A3E3JYV2_9FIRM</name>
<evidence type="ECO:0000259" key="1">
    <source>
        <dbReference type="Pfam" id="PF01636"/>
    </source>
</evidence>
<dbReference type="EMBL" id="QVLX01000013">
    <property type="protein sequence ID" value="RGE84616.1"/>
    <property type="molecule type" value="Genomic_DNA"/>
</dbReference>
<dbReference type="InterPro" id="IPR002575">
    <property type="entry name" value="Aminoglycoside_PTrfase"/>
</dbReference>
<dbReference type="RefSeq" id="WP_024734111.1">
    <property type="nucleotide sequence ID" value="NZ_CP094681.1"/>
</dbReference>
<comment type="caution">
    <text evidence="2">The sequence shown here is derived from an EMBL/GenBank/DDBJ whole genome shotgun (WGS) entry which is preliminary data.</text>
</comment>
<proteinExistence type="predicted"/>
<dbReference type="SUPFAM" id="SSF56112">
    <property type="entry name" value="Protein kinase-like (PK-like)"/>
    <property type="match status" value="1"/>
</dbReference>
<dbReference type="GeneID" id="97194572"/>
<dbReference type="AlphaFoldDB" id="A0A3E3JYV2"/>
<accession>A0A3E3JYV2</accession>
<dbReference type="Gene3D" id="3.30.200.20">
    <property type="entry name" value="Phosphorylase Kinase, domain 1"/>
    <property type="match status" value="1"/>
</dbReference>
<reference evidence="2 3" key="1">
    <citation type="submission" date="2018-08" db="EMBL/GenBank/DDBJ databases">
        <title>A genome reference for cultivated species of the human gut microbiota.</title>
        <authorList>
            <person name="Zou Y."/>
            <person name="Xue W."/>
            <person name="Luo G."/>
        </authorList>
    </citation>
    <scope>NUCLEOTIDE SEQUENCE [LARGE SCALE GENOMIC DNA]</scope>
    <source>
        <strain evidence="2 3">AF37-2AT</strain>
    </source>
</reference>
<feature type="domain" description="Aminoglycoside phosphotransferase" evidence="1">
    <location>
        <begin position="24"/>
        <end position="227"/>
    </location>
</feature>
<keyword evidence="3" id="KW-1185">Reference proteome</keyword>
<dbReference type="Pfam" id="PF01636">
    <property type="entry name" value="APH"/>
    <property type="match status" value="1"/>
</dbReference>
<sequence length="304" mass="36149">MDEFYKIKICNAVQQEYGLHIYKIAPANRGVYGETWILYANHLRYFVKIDYSSDHQKIFAENLNVLSYLKEQGISFVSSVIKNRTGENYIFFDGGVLAVFDFIDGELSKSYRKESLFEMLAQIYLIPPLNIKIAQEDFSTDCVNYVIENMKRLEELDEHKDLILDYAYRLFEWADFCRKDLTNLFITHGDSGSNIIKNNGKLYIIDWDTPKLAGPERDAWMFVKDISDIALFNSALFNSDIKYSIKKERLAFYCYYNYFYYLKDHLFHFISTKDDMMKRRIRGFVRRFFFKGWIIQQISIIENL</sequence>
<dbReference type="InterPro" id="IPR011009">
    <property type="entry name" value="Kinase-like_dom_sf"/>
</dbReference>
<gene>
    <name evidence="2" type="ORF">DW016_14830</name>
</gene>
<evidence type="ECO:0000313" key="2">
    <source>
        <dbReference type="EMBL" id="RGE84616.1"/>
    </source>
</evidence>
<dbReference type="Gene3D" id="1.10.510.10">
    <property type="entry name" value="Transferase(Phosphotransferase) domain 1"/>
    <property type="match status" value="1"/>
</dbReference>
<dbReference type="OrthoDB" id="1645186at2"/>
<protein>
    <recommendedName>
        <fullName evidence="1">Aminoglycoside phosphotransferase domain-containing protein</fullName>
    </recommendedName>
</protein>